<dbReference type="Proteomes" id="UP000295217">
    <property type="component" value="Unassembled WGS sequence"/>
</dbReference>
<dbReference type="RefSeq" id="WP_132107498.1">
    <property type="nucleotide sequence ID" value="NZ_SMLB01000062.1"/>
</dbReference>
<name>A0A4R5A1X4_9ACTN</name>
<sequence length="108" mass="12079">MTSSHTYGTSTHSMPELARIVEERLGLTFEEHDSYYRGVYLTTGHTSPTRIEIQPNAISGGHGEDDLYLPEHPAIPLLLIAIEPEQHHGLTDHLSAIHGLMLLQQERT</sequence>
<accession>A0A4R5A1X4</accession>
<organism evidence="1 2">
    <name type="scientific">Jiangella aurantiaca</name>
    <dbReference type="NCBI Taxonomy" id="2530373"/>
    <lineage>
        <taxon>Bacteria</taxon>
        <taxon>Bacillati</taxon>
        <taxon>Actinomycetota</taxon>
        <taxon>Actinomycetes</taxon>
        <taxon>Jiangellales</taxon>
        <taxon>Jiangellaceae</taxon>
        <taxon>Jiangella</taxon>
    </lineage>
</organism>
<keyword evidence="2" id="KW-1185">Reference proteome</keyword>
<evidence type="ECO:0000313" key="2">
    <source>
        <dbReference type="Proteomes" id="UP000295217"/>
    </source>
</evidence>
<evidence type="ECO:0000313" key="1">
    <source>
        <dbReference type="EMBL" id="TDD64786.1"/>
    </source>
</evidence>
<dbReference type="OrthoDB" id="4232021at2"/>
<gene>
    <name evidence="1" type="ORF">E1262_27245</name>
</gene>
<reference evidence="1 2" key="1">
    <citation type="submission" date="2019-02" db="EMBL/GenBank/DDBJ databases">
        <title>Draft genome sequences of novel Actinobacteria.</title>
        <authorList>
            <person name="Sahin N."/>
            <person name="Ay H."/>
            <person name="Saygin H."/>
        </authorList>
    </citation>
    <scope>NUCLEOTIDE SEQUENCE [LARGE SCALE GENOMIC DNA]</scope>
    <source>
        <strain evidence="1 2">8K307</strain>
    </source>
</reference>
<dbReference type="EMBL" id="SMLB01000062">
    <property type="protein sequence ID" value="TDD64786.1"/>
    <property type="molecule type" value="Genomic_DNA"/>
</dbReference>
<protein>
    <submittedName>
        <fullName evidence="1">Uncharacterized protein</fullName>
    </submittedName>
</protein>
<comment type="caution">
    <text evidence="1">The sequence shown here is derived from an EMBL/GenBank/DDBJ whole genome shotgun (WGS) entry which is preliminary data.</text>
</comment>
<dbReference type="AlphaFoldDB" id="A0A4R5A1X4"/>
<proteinExistence type="predicted"/>